<dbReference type="InterPro" id="IPR051052">
    <property type="entry name" value="Diverse_substrate_MTase"/>
</dbReference>
<evidence type="ECO:0000259" key="4">
    <source>
        <dbReference type="Pfam" id="PF08241"/>
    </source>
</evidence>
<feature type="domain" description="Methyltransferase type 11" evidence="4">
    <location>
        <begin position="42"/>
        <end position="130"/>
    </location>
</feature>
<dbReference type="InterPro" id="IPR029063">
    <property type="entry name" value="SAM-dependent_MTases_sf"/>
</dbReference>
<dbReference type="PANTHER" id="PTHR44942">
    <property type="entry name" value="METHYLTRANSF_11 DOMAIN-CONTAINING PROTEIN"/>
    <property type="match status" value="1"/>
</dbReference>
<dbReference type="InterPro" id="IPR013216">
    <property type="entry name" value="Methyltransf_11"/>
</dbReference>
<evidence type="ECO:0000256" key="1">
    <source>
        <dbReference type="ARBA" id="ARBA00008361"/>
    </source>
</evidence>
<gene>
    <name evidence="5" type="ORF">FNB10_04495</name>
    <name evidence="6" type="ORF">FND40_04545</name>
</gene>
<sequence length="251" mass="29348">MSNSNVDFSSVATLYQKARPSVLVEIINFLKQKIPSNQKAWDCSTGNGQIAIKLAEFINEIHATDISSAQLAKAFKHNSIKYFKADEANSMFADRCVDLITVSQVAHWFDMSKFEKECLRILKPNGIVAIWAYHHNISVNTAVEIIYQEFYRTIRPYFPQGREHIDNFYKDINIDLPKLDSPEFRQTKEMNFDDFIEYLKSFSAYAEYLRNHNKCPIVKLGFYDKFRESWGDSKKVYTVVWPIIFKCYINK</sequence>
<dbReference type="PANTHER" id="PTHR44942:SF4">
    <property type="entry name" value="METHYLTRANSFERASE TYPE 11 DOMAIN-CONTAINING PROTEIN"/>
    <property type="match status" value="1"/>
</dbReference>
<accession>A0A6B0KE61</accession>
<comment type="similarity">
    <text evidence="1">Belongs to the methyltransferase superfamily.</text>
</comment>
<keyword evidence="2 6" id="KW-0489">Methyltransferase</keyword>
<dbReference type="SUPFAM" id="SSF53335">
    <property type="entry name" value="S-adenosyl-L-methionine-dependent methyltransferases"/>
    <property type="match status" value="1"/>
</dbReference>
<dbReference type="EMBL" id="VJDK01000022">
    <property type="protein sequence ID" value="MWY74368.1"/>
    <property type="molecule type" value="Genomic_DNA"/>
</dbReference>
<protein>
    <submittedName>
        <fullName evidence="6">Class I SAM-dependent methyltransferase</fullName>
    </submittedName>
</protein>
<name>A0A6B0KE61_FRATU</name>
<proteinExistence type="inferred from homology"/>
<comment type="caution">
    <text evidence="6">The sequence shown here is derived from an EMBL/GenBank/DDBJ whole genome shotgun (WGS) entry which is preliminary data.</text>
</comment>
<organism evidence="6">
    <name type="scientific">Francisella tularensis</name>
    <dbReference type="NCBI Taxonomy" id="263"/>
    <lineage>
        <taxon>Bacteria</taxon>
        <taxon>Pseudomonadati</taxon>
        <taxon>Pseudomonadota</taxon>
        <taxon>Gammaproteobacteria</taxon>
        <taxon>Thiotrichales</taxon>
        <taxon>Francisellaceae</taxon>
        <taxon>Francisella</taxon>
    </lineage>
</organism>
<dbReference type="RefSeq" id="WP_010030845.1">
    <property type="nucleotide sequence ID" value="NZ_CP025778.1"/>
</dbReference>
<evidence type="ECO:0000313" key="6">
    <source>
        <dbReference type="EMBL" id="MXB13562.1"/>
    </source>
</evidence>
<evidence type="ECO:0000256" key="3">
    <source>
        <dbReference type="ARBA" id="ARBA00022679"/>
    </source>
</evidence>
<evidence type="ECO:0000313" key="5">
    <source>
        <dbReference type="EMBL" id="MWY74368.1"/>
    </source>
</evidence>
<reference evidence="6" key="1">
    <citation type="submission" date="2019-06" db="EMBL/GenBank/DDBJ databases">
        <title>Phylogeography and genetic diversity of Francisella tularensis subsp. holarctica in France (1947-2018).</title>
        <authorList>
            <person name="Kevin M."/>
            <person name="Madani N."/>
            <person name="Maurin M."/>
        </authorList>
    </citation>
    <scope>NUCLEOTIDE SEQUENCE</scope>
    <source>
        <strain evidence="5">10-1635/5</strain>
        <strain evidence="6">93-11516</strain>
    </source>
</reference>
<dbReference type="Gene3D" id="3.40.50.150">
    <property type="entry name" value="Vaccinia Virus protein VP39"/>
    <property type="match status" value="1"/>
</dbReference>
<evidence type="ECO:0000256" key="2">
    <source>
        <dbReference type="ARBA" id="ARBA00022603"/>
    </source>
</evidence>
<dbReference type="AlphaFoldDB" id="A0A6B0KE61"/>
<dbReference type="EMBL" id="VJIQ01000022">
    <property type="protein sequence ID" value="MXB13562.1"/>
    <property type="molecule type" value="Genomic_DNA"/>
</dbReference>
<keyword evidence="3 6" id="KW-0808">Transferase</keyword>
<dbReference type="CDD" id="cd02440">
    <property type="entry name" value="AdoMet_MTases"/>
    <property type="match status" value="1"/>
</dbReference>
<dbReference type="GO" id="GO:0032259">
    <property type="term" value="P:methylation"/>
    <property type="evidence" value="ECO:0007669"/>
    <property type="project" value="UniProtKB-KW"/>
</dbReference>
<dbReference type="Pfam" id="PF08241">
    <property type="entry name" value="Methyltransf_11"/>
    <property type="match status" value="1"/>
</dbReference>
<dbReference type="GO" id="GO:0008757">
    <property type="term" value="F:S-adenosylmethionine-dependent methyltransferase activity"/>
    <property type="evidence" value="ECO:0007669"/>
    <property type="project" value="InterPro"/>
</dbReference>